<name>A0A0E9XIP1_ANGAN</name>
<accession>A0A0E9XIP1</accession>
<sequence length="84" mass="9525">MYVTYMTWTGSEMCQLLGNFAGVSGLPATFSPLPQMHFNSIPLFLEQHCLTGLTLYTAAQLSPIWVPAREIFYFSTFLKSLLRQ</sequence>
<reference evidence="1" key="2">
    <citation type="journal article" date="2015" name="Fish Shellfish Immunol.">
        <title>Early steps in the European eel (Anguilla anguilla)-Vibrio vulnificus interaction in the gills: Role of the RtxA13 toxin.</title>
        <authorList>
            <person name="Callol A."/>
            <person name="Pajuelo D."/>
            <person name="Ebbesson L."/>
            <person name="Teles M."/>
            <person name="MacKenzie S."/>
            <person name="Amaro C."/>
        </authorList>
    </citation>
    <scope>NUCLEOTIDE SEQUENCE</scope>
</reference>
<dbReference type="AlphaFoldDB" id="A0A0E9XIP1"/>
<proteinExistence type="predicted"/>
<dbReference type="EMBL" id="GBXM01006867">
    <property type="protein sequence ID" value="JAI01711.1"/>
    <property type="molecule type" value="Transcribed_RNA"/>
</dbReference>
<reference evidence="1" key="1">
    <citation type="submission" date="2014-11" db="EMBL/GenBank/DDBJ databases">
        <authorList>
            <person name="Amaro Gonzalez C."/>
        </authorList>
    </citation>
    <scope>NUCLEOTIDE SEQUENCE</scope>
</reference>
<evidence type="ECO:0000313" key="1">
    <source>
        <dbReference type="EMBL" id="JAI01711.1"/>
    </source>
</evidence>
<protein>
    <submittedName>
        <fullName evidence="1">Uncharacterized protein</fullName>
    </submittedName>
</protein>
<organism evidence="1">
    <name type="scientific">Anguilla anguilla</name>
    <name type="common">European freshwater eel</name>
    <name type="synonym">Muraena anguilla</name>
    <dbReference type="NCBI Taxonomy" id="7936"/>
    <lineage>
        <taxon>Eukaryota</taxon>
        <taxon>Metazoa</taxon>
        <taxon>Chordata</taxon>
        <taxon>Craniata</taxon>
        <taxon>Vertebrata</taxon>
        <taxon>Euteleostomi</taxon>
        <taxon>Actinopterygii</taxon>
        <taxon>Neopterygii</taxon>
        <taxon>Teleostei</taxon>
        <taxon>Anguilliformes</taxon>
        <taxon>Anguillidae</taxon>
        <taxon>Anguilla</taxon>
    </lineage>
</organism>